<name>A0A7N1A7C2_KALFE</name>
<evidence type="ECO:0000313" key="3">
    <source>
        <dbReference type="Proteomes" id="UP000594263"/>
    </source>
</evidence>
<proteinExistence type="predicted"/>
<feature type="signal peptide" evidence="1">
    <location>
        <begin position="1"/>
        <end position="27"/>
    </location>
</feature>
<organism evidence="2 3">
    <name type="scientific">Kalanchoe fedtschenkoi</name>
    <name type="common">Lavender scallops</name>
    <name type="synonym">South American air plant</name>
    <dbReference type="NCBI Taxonomy" id="63787"/>
    <lineage>
        <taxon>Eukaryota</taxon>
        <taxon>Viridiplantae</taxon>
        <taxon>Streptophyta</taxon>
        <taxon>Embryophyta</taxon>
        <taxon>Tracheophyta</taxon>
        <taxon>Spermatophyta</taxon>
        <taxon>Magnoliopsida</taxon>
        <taxon>eudicotyledons</taxon>
        <taxon>Gunneridae</taxon>
        <taxon>Pentapetalae</taxon>
        <taxon>Saxifragales</taxon>
        <taxon>Crassulaceae</taxon>
        <taxon>Kalanchoe</taxon>
    </lineage>
</organism>
<keyword evidence="3" id="KW-1185">Reference proteome</keyword>
<dbReference type="AlphaFoldDB" id="A0A7N1A7C2"/>
<sequence length="76" mass="8476">MFTIGHHLQLKCSLLIVTYITYQVGSGEHSDWSWSLKIDTVISYIRLVTVNKCGTHTKPGTSSNLVPVNELCMTHA</sequence>
<accession>A0A7N1A7C2</accession>
<evidence type="ECO:0000313" key="2">
    <source>
        <dbReference type="EnsemblPlants" id="Kaladp0824s0024.1.v1.1.CDS.1"/>
    </source>
</evidence>
<feature type="chain" id="PRO_5029768735" description="Secreted protein" evidence="1">
    <location>
        <begin position="28"/>
        <end position="76"/>
    </location>
</feature>
<keyword evidence="1" id="KW-0732">Signal</keyword>
<protein>
    <recommendedName>
        <fullName evidence="4">Secreted protein</fullName>
    </recommendedName>
</protein>
<dbReference type="Gramene" id="Kaladp0824s0024.1.v1.1">
    <property type="protein sequence ID" value="Kaladp0824s0024.1.v1.1.CDS.1"/>
    <property type="gene ID" value="Kaladp0824s0024.v1.1"/>
</dbReference>
<dbReference type="Proteomes" id="UP000594263">
    <property type="component" value="Unplaced"/>
</dbReference>
<dbReference type="EnsemblPlants" id="Kaladp0824s0024.1.v1.1">
    <property type="protein sequence ID" value="Kaladp0824s0024.1.v1.1.CDS.1"/>
    <property type="gene ID" value="Kaladp0824s0024.v1.1"/>
</dbReference>
<reference evidence="2" key="1">
    <citation type="submission" date="2021-01" db="UniProtKB">
        <authorList>
            <consortium name="EnsemblPlants"/>
        </authorList>
    </citation>
    <scope>IDENTIFICATION</scope>
</reference>
<evidence type="ECO:0008006" key="4">
    <source>
        <dbReference type="Google" id="ProtNLM"/>
    </source>
</evidence>
<evidence type="ECO:0000256" key="1">
    <source>
        <dbReference type="SAM" id="SignalP"/>
    </source>
</evidence>